<feature type="domain" description="Protein kinase" evidence="1">
    <location>
        <begin position="1"/>
        <end position="203"/>
    </location>
</feature>
<evidence type="ECO:0000259" key="1">
    <source>
        <dbReference type="PROSITE" id="PS50011"/>
    </source>
</evidence>
<dbReference type="Gene3D" id="1.10.510.10">
    <property type="entry name" value="Transferase(Phosphotransferase) domain 1"/>
    <property type="match status" value="2"/>
</dbReference>
<dbReference type="OrthoDB" id="4062651at2759"/>
<name>A0A914ASL6_PATMI</name>
<dbReference type="GO" id="GO:0007169">
    <property type="term" value="P:cell surface receptor protein tyrosine kinase signaling pathway"/>
    <property type="evidence" value="ECO:0007669"/>
    <property type="project" value="TreeGrafter"/>
</dbReference>
<dbReference type="PRINTS" id="PR00109">
    <property type="entry name" value="TYRKINASE"/>
</dbReference>
<proteinExistence type="predicted"/>
<dbReference type="SUPFAM" id="SSF56112">
    <property type="entry name" value="Protein kinase-like (PK-like)"/>
    <property type="match status" value="1"/>
</dbReference>
<dbReference type="GO" id="GO:0005886">
    <property type="term" value="C:plasma membrane"/>
    <property type="evidence" value="ECO:0007669"/>
    <property type="project" value="TreeGrafter"/>
</dbReference>
<dbReference type="GO" id="GO:0043235">
    <property type="term" value="C:receptor complex"/>
    <property type="evidence" value="ECO:0007669"/>
    <property type="project" value="TreeGrafter"/>
</dbReference>
<dbReference type="Proteomes" id="UP000887568">
    <property type="component" value="Unplaced"/>
</dbReference>
<dbReference type="InterPro" id="IPR050122">
    <property type="entry name" value="RTK"/>
</dbReference>
<dbReference type="AlphaFoldDB" id="A0A914ASL6"/>
<dbReference type="GO" id="GO:0005524">
    <property type="term" value="F:ATP binding"/>
    <property type="evidence" value="ECO:0007669"/>
    <property type="project" value="InterPro"/>
</dbReference>
<reference evidence="2" key="1">
    <citation type="submission" date="2022-11" db="UniProtKB">
        <authorList>
            <consortium name="EnsemblMetazoa"/>
        </authorList>
    </citation>
    <scope>IDENTIFICATION</scope>
</reference>
<evidence type="ECO:0000313" key="3">
    <source>
        <dbReference type="Proteomes" id="UP000887568"/>
    </source>
</evidence>
<keyword evidence="3" id="KW-1185">Reference proteome</keyword>
<dbReference type="PANTHER" id="PTHR24416">
    <property type="entry name" value="TYROSINE-PROTEIN KINASE RECEPTOR"/>
    <property type="match status" value="1"/>
</dbReference>
<dbReference type="InterPro" id="IPR001245">
    <property type="entry name" value="Ser-Thr/Tyr_kinase_cat_dom"/>
</dbReference>
<accession>A0A914ASL6</accession>
<dbReference type="EnsemblMetazoa" id="XM_038210730.1">
    <property type="protein sequence ID" value="XP_038066658.1"/>
    <property type="gene ID" value="LOC119736718"/>
</dbReference>
<dbReference type="PROSITE" id="PS50011">
    <property type="entry name" value="PROTEIN_KINASE_DOM"/>
    <property type="match status" value="1"/>
</dbReference>
<protein>
    <recommendedName>
        <fullName evidence="1">Protein kinase domain-containing protein</fullName>
    </recommendedName>
</protein>
<organism evidence="2 3">
    <name type="scientific">Patiria miniata</name>
    <name type="common">Bat star</name>
    <name type="synonym">Asterina miniata</name>
    <dbReference type="NCBI Taxonomy" id="46514"/>
    <lineage>
        <taxon>Eukaryota</taxon>
        <taxon>Metazoa</taxon>
        <taxon>Echinodermata</taxon>
        <taxon>Eleutherozoa</taxon>
        <taxon>Asterozoa</taxon>
        <taxon>Asteroidea</taxon>
        <taxon>Valvatacea</taxon>
        <taxon>Valvatida</taxon>
        <taxon>Asterinidae</taxon>
        <taxon>Patiria</taxon>
    </lineage>
</organism>
<dbReference type="Pfam" id="PF07714">
    <property type="entry name" value="PK_Tyr_Ser-Thr"/>
    <property type="match status" value="1"/>
</dbReference>
<dbReference type="PANTHER" id="PTHR24416:SF611">
    <property type="entry name" value="TYROSINE-PROTEIN KINASE TRANSMEMBRANE RECEPTOR ROR"/>
    <property type="match status" value="1"/>
</dbReference>
<sequence>MPYFFHPFEKRFWLAKRFLEELIQNRRVVYVALEYQPNGDLRSYLRNARSPADDSRSSLSAVILLQFAVGVAKGMQHVAASGVIHRKLSARNILLDNNLVAKVSGFGQARCTDAIVEKSKVSLPPRWLSLESLKTNTYTSKSNVYELMLQCWQEDPNDRPPFKKLALVLKTMDHSHNKQRYMQMLPMSESKHYLTIQPDQDDN</sequence>
<dbReference type="RefSeq" id="XP_038066658.1">
    <property type="nucleotide sequence ID" value="XM_038210730.1"/>
</dbReference>
<dbReference type="GeneID" id="119736718"/>
<dbReference type="InterPro" id="IPR000719">
    <property type="entry name" value="Prot_kinase_dom"/>
</dbReference>
<dbReference type="InterPro" id="IPR011009">
    <property type="entry name" value="Kinase-like_dom_sf"/>
</dbReference>
<evidence type="ECO:0000313" key="2">
    <source>
        <dbReference type="EnsemblMetazoa" id="XP_038066658.1"/>
    </source>
</evidence>
<dbReference type="GO" id="GO:0004714">
    <property type="term" value="F:transmembrane receptor protein tyrosine kinase activity"/>
    <property type="evidence" value="ECO:0007669"/>
    <property type="project" value="TreeGrafter"/>
</dbReference>